<dbReference type="Proteomes" id="UP000030693">
    <property type="component" value="Unassembled WGS sequence"/>
</dbReference>
<dbReference type="EMBL" id="KB932204">
    <property type="protein sequence ID" value="KCV70813.1"/>
    <property type="molecule type" value="Genomic_DNA"/>
</dbReference>
<dbReference type="GeneID" id="20527889"/>
<dbReference type="AlphaFoldDB" id="A0A058ZA47"/>
<keyword evidence="3 7" id="KW-0805">Transcription regulation</keyword>
<evidence type="ECO:0000256" key="8">
    <source>
        <dbReference type="SAM" id="MobiDB-lite"/>
    </source>
</evidence>
<gene>
    <name evidence="9" type="ORF">H696_03164</name>
</gene>
<dbReference type="GO" id="GO:0016592">
    <property type="term" value="C:mediator complex"/>
    <property type="evidence" value="ECO:0007669"/>
    <property type="project" value="InterPro"/>
</dbReference>
<dbReference type="eggNOG" id="KOG4086">
    <property type="taxonomic scope" value="Eukaryota"/>
</dbReference>
<dbReference type="GO" id="GO:0006355">
    <property type="term" value="P:regulation of DNA-templated transcription"/>
    <property type="evidence" value="ECO:0007669"/>
    <property type="project" value="InterPro"/>
</dbReference>
<evidence type="ECO:0000256" key="3">
    <source>
        <dbReference type="ARBA" id="ARBA00023015"/>
    </source>
</evidence>
<evidence type="ECO:0000256" key="5">
    <source>
        <dbReference type="ARBA" id="ARBA00023163"/>
    </source>
</evidence>
<proteinExistence type="inferred from homology"/>
<accession>A0A058ZA47</accession>
<keyword evidence="4 7" id="KW-0010">Activator</keyword>
<feature type="region of interest" description="Disordered" evidence="8">
    <location>
        <begin position="1"/>
        <end position="36"/>
    </location>
</feature>
<comment type="subunit">
    <text evidence="7">Component of the Mediator complex.</text>
</comment>
<dbReference type="OrthoDB" id="10257739at2759"/>
<dbReference type="Gene3D" id="1.10.10.1340">
    <property type="entry name" value="Mediator of RNA polymerase II, submodule Med31 (Soh1)"/>
    <property type="match status" value="1"/>
</dbReference>
<keyword evidence="6 7" id="KW-0539">Nucleus</keyword>
<evidence type="ECO:0000313" key="9">
    <source>
        <dbReference type="EMBL" id="KCV70813.1"/>
    </source>
</evidence>
<evidence type="ECO:0000256" key="6">
    <source>
        <dbReference type="ARBA" id="ARBA00023242"/>
    </source>
</evidence>
<dbReference type="Pfam" id="PF05669">
    <property type="entry name" value="Med31"/>
    <property type="match status" value="1"/>
</dbReference>
<comment type="subcellular location">
    <subcellularLocation>
        <location evidence="1 7">Nucleus</location>
    </subcellularLocation>
</comment>
<dbReference type="InterPro" id="IPR038089">
    <property type="entry name" value="Med31_sf"/>
</dbReference>
<dbReference type="RefSeq" id="XP_009495329.1">
    <property type="nucleotide sequence ID" value="XM_009497054.1"/>
</dbReference>
<dbReference type="PANTHER" id="PTHR13186">
    <property type="entry name" value="MEDIATOR OF RNA POLYMERASE II TRANSCRIPTION SUBUNIT 31"/>
    <property type="match status" value="1"/>
</dbReference>
<evidence type="ECO:0000256" key="7">
    <source>
        <dbReference type="RuleBase" id="RU364129"/>
    </source>
</evidence>
<dbReference type="GO" id="GO:0003712">
    <property type="term" value="F:transcription coregulator activity"/>
    <property type="evidence" value="ECO:0007669"/>
    <property type="project" value="InterPro"/>
</dbReference>
<keyword evidence="10" id="KW-1185">Reference proteome</keyword>
<dbReference type="OMA" id="NYWRTKP"/>
<name>A0A058ZA47_FONAL</name>
<keyword evidence="5 7" id="KW-0804">Transcription</keyword>
<feature type="compositionally biased region" description="Gly residues" evidence="8">
    <location>
        <begin position="21"/>
        <end position="32"/>
    </location>
</feature>
<dbReference type="InterPro" id="IPR008831">
    <property type="entry name" value="Mediator_Med31"/>
</dbReference>
<dbReference type="STRING" id="691883.A0A058ZA47"/>
<comment type="similarity">
    <text evidence="2 7">Belongs to the Mediator complex subunit 31 family.</text>
</comment>
<evidence type="ECO:0000256" key="4">
    <source>
        <dbReference type="ARBA" id="ARBA00023159"/>
    </source>
</evidence>
<reference evidence="9" key="1">
    <citation type="submission" date="2013-04" db="EMBL/GenBank/DDBJ databases">
        <title>The Genome Sequence of Fonticula alba ATCC 38817.</title>
        <authorList>
            <consortium name="The Broad Institute Genomics Platform"/>
            <person name="Russ C."/>
            <person name="Cuomo C."/>
            <person name="Burger G."/>
            <person name="Gray M.W."/>
            <person name="Holland P.W.H."/>
            <person name="King N."/>
            <person name="Lang F.B.F."/>
            <person name="Roger A.J."/>
            <person name="Ruiz-Trillo I."/>
            <person name="Brown M."/>
            <person name="Walker B."/>
            <person name="Young S."/>
            <person name="Zeng Q."/>
            <person name="Gargeya S."/>
            <person name="Fitzgerald M."/>
            <person name="Haas B."/>
            <person name="Abouelleil A."/>
            <person name="Allen A.W."/>
            <person name="Alvarado L."/>
            <person name="Arachchi H.M."/>
            <person name="Berlin A.M."/>
            <person name="Chapman S.B."/>
            <person name="Gainer-Dewar J."/>
            <person name="Goldberg J."/>
            <person name="Griggs A."/>
            <person name="Gujja S."/>
            <person name="Hansen M."/>
            <person name="Howarth C."/>
            <person name="Imamovic A."/>
            <person name="Ireland A."/>
            <person name="Larimer J."/>
            <person name="McCowan C."/>
            <person name="Murphy C."/>
            <person name="Pearson M."/>
            <person name="Poon T.W."/>
            <person name="Priest M."/>
            <person name="Roberts A."/>
            <person name="Saif S."/>
            <person name="Shea T."/>
            <person name="Sisk P."/>
            <person name="Sykes S."/>
            <person name="Wortman J."/>
            <person name="Nusbaum C."/>
            <person name="Birren B."/>
        </authorList>
    </citation>
    <scope>NUCLEOTIDE SEQUENCE [LARGE SCALE GENOMIC DNA]</scope>
    <source>
        <strain evidence="9">ATCC 38817</strain>
    </source>
</reference>
<evidence type="ECO:0000256" key="2">
    <source>
        <dbReference type="ARBA" id="ARBA00006378"/>
    </source>
</evidence>
<sequence>MQAAIAQTPSSDTTLSEGPPSGAGGPEPGGGPTDVEVPALCPETRRFQVELEFVQCLANPQYLIFLAHDRRCLTDPAFVRYLRYLMYWKQPQYAKYISYPHALYFLELLQCPTFRYQLVHSTDIVQATHGLQYHYWLYSWKLMRHDPTLLTPP</sequence>
<evidence type="ECO:0000313" key="10">
    <source>
        <dbReference type="Proteomes" id="UP000030693"/>
    </source>
</evidence>
<evidence type="ECO:0000256" key="1">
    <source>
        <dbReference type="ARBA" id="ARBA00004123"/>
    </source>
</evidence>
<comment type="function">
    <text evidence="7">Component of the Mediator complex, a coactivator involved in the regulated transcription of nearly all RNA polymerase II-dependent genes. Mediator functions as a bridge to convey information from gene-specific regulatory proteins to the basal RNA polymerase II transcription machinery. Mediator is recruited to promoters by direct interactions with regulatory proteins and serves as a scaffold for the assembly of a functional preinitiation complex with RNA polymerase II and the general transcription factors.</text>
</comment>
<feature type="compositionally biased region" description="Polar residues" evidence="8">
    <location>
        <begin position="1"/>
        <end position="15"/>
    </location>
</feature>
<organism evidence="9">
    <name type="scientific">Fonticula alba</name>
    <name type="common">Slime mold</name>
    <dbReference type="NCBI Taxonomy" id="691883"/>
    <lineage>
        <taxon>Eukaryota</taxon>
        <taxon>Rotosphaerida</taxon>
        <taxon>Fonticulaceae</taxon>
        <taxon>Fonticula</taxon>
    </lineage>
</organism>
<protein>
    <recommendedName>
        <fullName evidence="7">Mediator of RNA polymerase II transcription subunit 31</fullName>
    </recommendedName>
</protein>